<proteinExistence type="predicted"/>
<keyword evidence="8" id="KW-0732">Signal</keyword>
<dbReference type="InterPro" id="IPR013661">
    <property type="entry name" value="Peptidase_M9_N_dom"/>
</dbReference>
<keyword evidence="5" id="KW-0964">Secreted</keyword>
<dbReference type="GO" id="GO:0004222">
    <property type="term" value="F:metalloendopeptidase activity"/>
    <property type="evidence" value="ECO:0007669"/>
    <property type="project" value="UniProtKB-EC"/>
</dbReference>
<evidence type="ECO:0000256" key="6">
    <source>
        <dbReference type="ARBA" id="ARBA00022670"/>
    </source>
</evidence>
<evidence type="ECO:0000256" key="2">
    <source>
        <dbReference type="ARBA" id="ARBA00001947"/>
    </source>
</evidence>
<evidence type="ECO:0000256" key="10">
    <source>
        <dbReference type="ARBA" id="ARBA00022833"/>
    </source>
</evidence>
<evidence type="ECO:0000256" key="5">
    <source>
        <dbReference type="ARBA" id="ARBA00022525"/>
    </source>
</evidence>
<accession>A0ABU3P7M7</accession>
<comment type="subcellular location">
    <subcellularLocation>
        <location evidence="3">Secreted</location>
    </subcellularLocation>
</comment>
<evidence type="ECO:0000256" key="7">
    <source>
        <dbReference type="ARBA" id="ARBA00022723"/>
    </source>
</evidence>
<organism evidence="15 16">
    <name type="scientific">Roseateles aquae</name>
    <dbReference type="NCBI Taxonomy" id="3077235"/>
    <lineage>
        <taxon>Bacteria</taxon>
        <taxon>Pseudomonadati</taxon>
        <taxon>Pseudomonadota</taxon>
        <taxon>Betaproteobacteria</taxon>
        <taxon>Burkholderiales</taxon>
        <taxon>Sphaerotilaceae</taxon>
        <taxon>Roseateles</taxon>
    </lineage>
</organism>
<keyword evidence="16" id="KW-1185">Reference proteome</keyword>
<comment type="cofactor">
    <cofactor evidence="2">
        <name>Zn(2+)</name>
        <dbReference type="ChEBI" id="CHEBI:29105"/>
    </cofactor>
</comment>
<dbReference type="Proteomes" id="UP001246372">
    <property type="component" value="Unassembled WGS sequence"/>
</dbReference>
<dbReference type="Pfam" id="PF08453">
    <property type="entry name" value="Peptidase_M9_N"/>
    <property type="match status" value="1"/>
</dbReference>
<feature type="domain" description="Peptidase M9 collagenase N-terminal" evidence="14">
    <location>
        <begin position="140"/>
        <end position="327"/>
    </location>
</feature>
<dbReference type="Pfam" id="PF01752">
    <property type="entry name" value="Peptidase_M9"/>
    <property type="match status" value="1"/>
</dbReference>
<evidence type="ECO:0000313" key="15">
    <source>
        <dbReference type="EMBL" id="MDT8998317.1"/>
    </source>
</evidence>
<dbReference type="Gene3D" id="2.60.120.380">
    <property type="match status" value="1"/>
</dbReference>
<dbReference type="InterPro" id="IPR002169">
    <property type="entry name" value="Peptidase_M9A/M9B"/>
</dbReference>
<keyword evidence="11" id="KW-0482">Metalloprotease</keyword>
<comment type="caution">
    <text evidence="15">The sequence shown here is derived from an EMBL/GenBank/DDBJ whole genome shotgun (WGS) entry which is preliminary data.</text>
</comment>
<dbReference type="PRINTS" id="PR00931">
    <property type="entry name" value="MICOLLPTASE"/>
</dbReference>
<dbReference type="RefSeq" id="WP_315648627.1">
    <property type="nucleotide sequence ID" value="NZ_JAVXZY010000001.1"/>
</dbReference>
<reference evidence="15" key="1">
    <citation type="submission" date="2023-09" db="EMBL/GenBank/DDBJ databases">
        <title>Paucibacter sp. APW11 Genome sequencing and assembly.</title>
        <authorList>
            <person name="Kim I."/>
        </authorList>
    </citation>
    <scope>NUCLEOTIDE SEQUENCE</scope>
    <source>
        <strain evidence="15">APW11</strain>
    </source>
</reference>
<evidence type="ECO:0000256" key="8">
    <source>
        <dbReference type="ARBA" id="ARBA00022729"/>
    </source>
</evidence>
<evidence type="ECO:0000256" key="13">
    <source>
        <dbReference type="SAM" id="MobiDB-lite"/>
    </source>
</evidence>
<keyword evidence="9 15" id="KW-0378">Hydrolase</keyword>
<evidence type="ECO:0000256" key="9">
    <source>
        <dbReference type="ARBA" id="ARBA00022801"/>
    </source>
</evidence>
<evidence type="ECO:0000313" key="16">
    <source>
        <dbReference type="Proteomes" id="UP001246372"/>
    </source>
</evidence>
<evidence type="ECO:0000259" key="14">
    <source>
        <dbReference type="Pfam" id="PF08453"/>
    </source>
</evidence>
<keyword evidence="10" id="KW-0862">Zinc</keyword>
<dbReference type="PANTHER" id="PTHR13062">
    <property type="entry name" value="COLLAGENASE"/>
    <property type="match status" value="1"/>
</dbReference>
<sequence>MPLPHLRRPGRRLLSVGIGVSVGAAALLGLATLPASASPQSTPHAMLTDSAVLGAEQARLAQAPRQPGEAKPGEHIARQPLPATRLPLRNAESLLPRQQRYGEATEPSNEQSERSALSPQARSARALQSRLASQAAAANCSGSDFVGKAGSTLIAFIDQASLRGCMYQLYSGSVDQYRSVFSDANIISVANALKQRALNYPGNDTGKAMNLLSFLRTAGYWSFMSQAGDASNGIAPGSRSMLNAAGAALRQLTQAPHFYDISEDNAYFVSEVFKTVPAGFAPLFAPAAKRWIDQAQPSSFATGYWTNDAILQAMNVLFYGDYQVDFQNAVKNDPSLPRSLDSFLTRNRSLLGGDYAYHLSNAMGEMLRFLRYPALKAELRNLGINQLRYFPVTQDNAVDVWLRAATMVDQYDAGNCSAYGTCNAYDRIAAIKLPIRYACGSQYTIRAQAMTAQQLSDTCASISQQTGYFHTLMGTQPGQPVGNDGNAQLELVVFDSYAQYSRFSGYLFGNDTNNGGIYLEGDPAAPGNVARFLAHRADWLAGFEIWNLNHEFTHYLDGRYNLWGAFWNYPLELNAAVRNPAVWWIEGVAEYVSYSYRRQYYADATSRAQTAPLALSEVLRNTYSSGQTRVYNWGYLAVRYMLERQPNQDRNFLPLMRTGNYAGYSAQIDAIGSSLDSDFSRWLGSCIASGDTSSAGCVSQRPGTLPLLNASAIGACNLGNASALANGCSKALSAGSGSYNFYISASGWNDVLFRLSQVQGGVDLYAKAGGWASASDHDVKAGGAGGSDLIVKLPSKGQGWVYVNVVPRAGFQGAQLRAMFSQLPLGSSASFSAAAAH</sequence>
<dbReference type="Gene3D" id="1.10.390.20">
    <property type="match status" value="1"/>
</dbReference>
<name>A0ABU3P7M7_9BURK</name>
<keyword evidence="6" id="KW-0645">Protease</keyword>
<evidence type="ECO:0000256" key="1">
    <source>
        <dbReference type="ARBA" id="ARBA00000424"/>
    </source>
</evidence>
<evidence type="ECO:0000256" key="11">
    <source>
        <dbReference type="ARBA" id="ARBA00023049"/>
    </source>
</evidence>
<evidence type="ECO:0000256" key="3">
    <source>
        <dbReference type="ARBA" id="ARBA00004613"/>
    </source>
</evidence>
<feature type="region of interest" description="Disordered" evidence="13">
    <location>
        <begin position="60"/>
        <end position="124"/>
    </location>
</feature>
<keyword evidence="7" id="KW-0479">Metal-binding</keyword>
<dbReference type="PANTHER" id="PTHR13062:SF9">
    <property type="entry name" value="MICROBIAL COLLAGENASE"/>
    <property type="match status" value="1"/>
</dbReference>
<feature type="compositionally biased region" description="Polar residues" evidence="13">
    <location>
        <begin position="106"/>
        <end position="118"/>
    </location>
</feature>
<gene>
    <name evidence="15" type="ORF">RQP53_03395</name>
</gene>
<protein>
    <recommendedName>
        <fullName evidence="4">microbial collagenase</fullName>
        <ecNumber evidence="4">3.4.24.3</ecNumber>
    </recommendedName>
</protein>
<evidence type="ECO:0000256" key="4">
    <source>
        <dbReference type="ARBA" id="ARBA00012653"/>
    </source>
</evidence>
<comment type="catalytic activity">
    <reaction evidence="1">
        <text>Digestion of native collagen in the triple helical region at Xaa-|-Gly bonds. With synthetic peptides, a preference is shown for Gly at P3 and P1', Pro and Ala at P2 and P2', and hydroxyproline, Ala or Arg at P3'.</text>
        <dbReference type="EC" id="3.4.24.3"/>
    </reaction>
</comment>
<evidence type="ECO:0000256" key="12">
    <source>
        <dbReference type="ARBA" id="ARBA00023145"/>
    </source>
</evidence>
<dbReference type="EC" id="3.4.24.3" evidence="4"/>
<dbReference type="EMBL" id="JAVXZY010000001">
    <property type="protein sequence ID" value="MDT8998317.1"/>
    <property type="molecule type" value="Genomic_DNA"/>
</dbReference>
<keyword evidence="12" id="KW-0865">Zymogen</keyword>
<dbReference type="Gene3D" id="3.40.30.160">
    <property type="entry name" value="Collagenase ColT, N-terminal domain"/>
    <property type="match status" value="1"/>
</dbReference>